<dbReference type="EMBL" id="HG001857">
    <property type="protein sequence ID" value="CDF37634.1"/>
    <property type="molecule type" value="Genomic_DNA"/>
</dbReference>
<dbReference type="AlphaFoldDB" id="R7QHS7"/>
<gene>
    <name evidence="3" type="ORF">CHC_T00005830001</name>
</gene>
<feature type="compositionally biased region" description="Low complexity" evidence="1">
    <location>
        <begin position="94"/>
        <end position="115"/>
    </location>
</feature>
<organism evidence="3 4">
    <name type="scientific">Chondrus crispus</name>
    <name type="common">Carrageen Irish moss</name>
    <name type="synonym">Polymorpha crispa</name>
    <dbReference type="NCBI Taxonomy" id="2769"/>
    <lineage>
        <taxon>Eukaryota</taxon>
        <taxon>Rhodophyta</taxon>
        <taxon>Florideophyceae</taxon>
        <taxon>Rhodymeniophycidae</taxon>
        <taxon>Gigartinales</taxon>
        <taxon>Gigartinaceae</taxon>
        <taxon>Chondrus</taxon>
    </lineage>
</organism>
<proteinExistence type="predicted"/>
<dbReference type="KEGG" id="ccp:CHC_T00005830001"/>
<dbReference type="RefSeq" id="XP_005717505.1">
    <property type="nucleotide sequence ID" value="XM_005717448.1"/>
</dbReference>
<keyword evidence="2" id="KW-0812">Transmembrane</keyword>
<evidence type="ECO:0000313" key="3">
    <source>
        <dbReference type="EMBL" id="CDF37634.1"/>
    </source>
</evidence>
<evidence type="ECO:0000256" key="2">
    <source>
        <dbReference type="SAM" id="Phobius"/>
    </source>
</evidence>
<feature type="region of interest" description="Disordered" evidence="1">
    <location>
        <begin position="85"/>
        <end position="115"/>
    </location>
</feature>
<evidence type="ECO:0000256" key="1">
    <source>
        <dbReference type="SAM" id="MobiDB-lite"/>
    </source>
</evidence>
<dbReference type="PROSITE" id="PS51257">
    <property type="entry name" value="PROKAR_LIPOPROTEIN"/>
    <property type="match status" value="1"/>
</dbReference>
<feature type="transmembrane region" description="Helical" evidence="2">
    <location>
        <begin position="7"/>
        <end position="26"/>
    </location>
</feature>
<keyword evidence="2" id="KW-1133">Transmembrane helix</keyword>
<keyword evidence="4" id="KW-1185">Reference proteome</keyword>
<dbReference type="Gramene" id="CDF37634">
    <property type="protein sequence ID" value="CDF37634"/>
    <property type="gene ID" value="CHC_T00005830001"/>
</dbReference>
<evidence type="ECO:0000313" key="4">
    <source>
        <dbReference type="Proteomes" id="UP000012073"/>
    </source>
</evidence>
<dbReference type="GeneID" id="17325222"/>
<name>R7QHS7_CHOCR</name>
<dbReference type="Proteomes" id="UP000012073">
    <property type="component" value="Unassembled WGS sequence"/>
</dbReference>
<keyword evidence="2" id="KW-0472">Membrane</keyword>
<protein>
    <submittedName>
        <fullName evidence="3">Uncharacterized protein</fullName>
    </submittedName>
</protein>
<reference evidence="4" key="1">
    <citation type="journal article" date="2013" name="Proc. Natl. Acad. Sci. U.S.A.">
        <title>Genome structure and metabolic features in the red seaweed Chondrus crispus shed light on evolution of the Archaeplastida.</title>
        <authorList>
            <person name="Collen J."/>
            <person name="Porcel B."/>
            <person name="Carre W."/>
            <person name="Ball S.G."/>
            <person name="Chaparro C."/>
            <person name="Tonon T."/>
            <person name="Barbeyron T."/>
            <person name="Michel G."/>
            <person name="Noel B."/>
            <person name="Valentin K."/>
            <person name="Elias M."/>
            <person name="Artiguenave F."/>
            <person name="Arun A."/>
            <person name="Aury J.M."/>
            <person name="Barbosa-Neto J.F."/>
            <person name="Bothwell J.H."/>
            <person name="Bouget F.Y."/>
            <person name="Brillet L."/>
            <person name="Cabello-Hurtado F."/>
            <person name="Capella-Gutierrez S."/>
            <person name="Charrier B."/>
            <person name="Cladiere L."/>
            <person name="Cock J.M."/>
            <person name="Coelho S.M."/>
            <person name="Colleoni C."/>
            <person name="Czjzek M."/>
            <person name="Da Silva C."/>
            <person name="Delage L."/>
            <person name="Denoeud F."/>
            <person name="Deschamps P."/>
            <person name="Dittami S.M."/>
            <person name="Gabaldon T."/>
            <person name="Gachon C.M."/>
            <person name="Groisillier A."/>
            <person name="Herve C."/>
            <person name="Jabbari K."/>
            <person name="Katinka M."/>
            <person name="Kloareg B."/>
            <person name="Kowalczyk N."/>
            <person name="Labadie K."/>
            <person name="Leblanc C."/>
            <person name="Lopez P.J."/>
            <person name="McLachlan D.H."/>
            <person name="Meslet-Cladiere L."/>
            <person name="Moustafa A."/>
            <person name="Nehr Z."/>
            <person name="Nyvall Collen P."/>
            <person name="Panaud O."/>
            <person name="Partensky F."/>
            <person name="Poulain J."/>
            <person name="Rensing S.A."/>
            <person name="Rousvoal S."/>
            <person name="Samson G."/>
            <person name="Symeonidi A."/>
            <person name="Weissenbach J."/>
            <person name="Zambounis A."/>
            <person name="Wincker P."/>
            <person name="Boyen C."/>
        </authorList>
    </citation>
    <scope>NUCLEOTIDE SEQUENCE [LARGE SCALE GENOMIC DNA]</scope>
    <source>
        <strain evidence="4">cv. Stackhouse</strain>
    </source>
</reference>
<accession>R7QHS7</accession>
<sequence>MNKVADFTAPLVLTVACGPIFILISATKEETQCELELPPVPYPSASPFGPLLQSAGPHSLYTTNSRLAALTPFYKTNLRPPHFLQPLPPTESCLPSPSALLGSPAAAASPPSSKR</sequence>